<proteinExistence type="inferred from homology"/>
<evidence type="ECO:0000256" key="4">
    <source>
        <dbReference type="ARBA" id="ARBA00023136"/>
    </source>
</evidence>
<evidence type="ECO:0000256" key="3">
    <source>
        <dbReference type="ARBA" id="ARBA00022989"/>
    </source>
</evidence>
<keyword evidence="8" id="KW-1185">Reference proteome</keyword>
<sequence length="286" mass="32241">MPLDFSKPLSKIELGTFVLAGASLFFNFIALITPNWHVAEDLDAHRDVQSGLWQYCQGGQACWYIFSDDLINYYERADICRFFLIGDCRKKLLRTPYFFGWHYAVLILMVITVVATFLALCVGAYAHFKRSWSKTFNIVVVSLLALAVLIEGIGLAVFMINGEMLESRYLIGIKNTFEKHFGYSFYLAFLGGTILLFAMFSALFAASYPLFFTDSNNNNNSSSIDQAKYVLGSDGRLMSPAEYNYHMARNAAMSTTIPAQRPSPQQYSPGYQPSLVSGQTRTFLSY</sequence>
<keyword evidence="2 6" id="KW-0812">Transmembrane</keyword>
<reference evidence="7" key="1">
    <citation type="submission" date="2020-09" db="EMBL/GenBank/DDBJ databases">
        <authorList>
            <person name="Kikuchi T."/>
        </authorList>
    </citation>
    <scope>NUCLEOTIDE SEQUENCE</scope>
    <source>
        <strain evidence="7">SH1</strain>
    </source>
</reference>
<dbReference type="EMBL" id="CAJFCW020000006">
    <property type="protein sequence ID" value="CAG9124558.1"/>
    <property type="molecule type" value="Genomic_DNA"/>
</dbReference>
<dbReference type="Proteomes" id="UP000783686">
    <property type="component" value="Unassembled WGS sequence"/>
</dbReference>
<evidence type="ECO:0000313" key="8">
    <source>
        <dbReference type="Proteomes" id="UP000614601"/>
    </source>
</evidence>
<feature type="transmembrane region" description="Helical" evidence="6">
    <location>
        <begin position="138"/>
        <end position="160"/>
    </location>
</feature>
<dbReference type="OrthoDB" id="5783969at2759"/>
<feature type="transmembrane region" description="Helical" evidence="6">
    <location>
        <begin position="185"/>
        <end position="211"/>
    </location>
</feature>
<organism evidence="7 8">
    <name type="scientific">Bursaphelenchus okinawaensis</name>
    <dbReference type="NCBI Taxonomy" id="465554"/>
    <lineage>
        <taxon>Eukaryota</taxon>
        <taxon>Metazoa</taxon>
        <taxon>Ecdysozoa</taxon>
        <taxon>Nematoda</taxon>
        <taxon>Chromadorea</taxon>
        <taxon>Rhabditida</taxon>
        <taxon>Tylenchina</taxon>
        <taxon>Tylenchomorpha</taxon>
        <taxon>Aphelenchoidea</taxon>
        <taxon>Aphelenchoididae</taxon>
        <taxon>Bursaphelenchus</taxon>
    </lineage>
</organism>
<dbReference type="Proteomes" id="UP000614601">
    <property type="component" value="Unassembled WGS sequence"/>
</dbReference>
<dbReference type="AlphaFoldDB" id="A0A811LMV3"/>
<evidence type="ECO:0008006" key="9">
    <source>
        <dbReference type="Google" id="ProtNLM"/>
    </source>
</evidence>
<evidence type="ECO:0000256" key="5">
    <source>
        <dbReference type="ARBA" id="ARBA00060861"/>
    </source>
</evidence>
<dbReference type="PANTHER" id="PTHR10671">
    <property type="entry name" value="EPITHELIAL MEMBRANE PROTEIN-RELATED"/>
    <property type="match status" value="1"/>
</dbReference>
<comment type="caution">
    <text evidence="7">The sequence shown here is derived from an EMBL/GenBank/DDBJ whole genome shotgun (WGS) entry which is preliminary data.</text>
</comment>
<comment type="similarity">
    <text evidence="5">Belongs to the Clc family.</text>
</comment>
<protein>
    <recommendedName>
        <fullName evidence="9">Clc-like protein</fullName>
    </recommendedName>
</protein>
<evidence type="ECO:0000313" key="7">
    <source>
        <dbReference type="EMBL" id="CAD5228490.1"/>
    </source>
</evidence>
<dbReference type="Gene3D" id="1.20.140.150">
    <property type="match status" value="1"/>
</dbReference>
<accession>A0A811LMV3</accession>
<dbReference type="Pfam" id="PF07062">
    <property type="entry name" value="Clc-like"/>
    <property type="match status" value="1"/>
</dbReference>
<dbReference type="PANTHER" id="PTHR10671:SF96">
    <property type="entry name" value="CLC-LIKE PROTEIN 5"/>
    <property type="match status" value="1"/>
</dbReference>
<feature type="transmembrane region" description="Helical" evidence="6">
    <location>
        <begin position="12"/>
        <end position="32"/>
    </location>
</feature>
<evidence type="ECO:0000256" key="1">
    <source>
        <dbReference type="ARBA" id="ARBA00004141"/>
    </source>
</evidence>
<dbReference type="InterPro" id="IPR010761">
    <property type="entry name" value="Clc_prot-like"/>
</dbReference>
<keyword evidence="4 6" id="KW-0472">Membrane</keyword>
<name>A0A811LMV3_9BILA</name>
<feature type="transmembrane region" description="Helical" evidence="6">
    <location>
        <begin position="101"/>
        <end position="126"/>
    </location>
</feature>
<dbReference type="InterPro" id="IPR050579">
    <property type="entry name" value="PMP-22/EMP/MP20-like"/>
</dbReference>
<dbReference type="FunFam" id="1.20.140.150:FF:000042">
    <property type="entry name" value="Clc-like protein 2"/>
    <property type="match status" value="1"/>
</dbReference>
<dbReference type="GO" id="GO:0005886">
    <property type="term" value="C:plasma membrane"/>
    <property type="evidence" value="ECO:0007669"/>
    <property type="project" value="TreeGrafter"/>
</dbReference>
<dbReference type="EMBL" id="CAJFDH010000006">
    <property type="protein sequence ID" value="CAD5228490.1"/>
    <property type="molecule type" value="Genomic_DNA"/>
</dbReference>
<evidence type="ECO:0000256" key="6">
    <source>
        <dbReference type="SAM" id="Phobius"/>
    </source>
</evidence>
<keyword evidence="3 6" id="KW-1133">Transmembrane helix</keyword>
<comment type="subcellular location">
    <subcellularLocation>
        <location evidence="1">Membrane</location>
        <topology evidence="1">Multi-pass membrane protein</topology>
    </subcellularLocation>
</comment>
<gene>
    <name evidence="7" type="ORF">BOKJ2_LOCUS12704</name>
</gene>
<evidence type="ECO:0000256" key="2">
    <source>
        <dbReference type="ARBA" id="ARBA00022692"/>
    </source>
</evidence>